<feature type="domain" description="Calcineurin-like phosphoesterase" evidence="5">
    <location>
        <begin position="21"/>
        <end position="212"/>
    </location>
</feature>
<evidence type="ECO:0000256" key="4">
    <source>
        <dbReference type="ARBA" id="ARBA00025742"/>
    </source>
</evidence>
<dbReference type="PANTHER" id="PTHR42988:SF2">
    <property type="entry name" value="CYCLIC NUCLEOTIDE PHOSPHODIESTERASE CBUA0032-RELATED"/>
    <property type="match status" value="1"/>
</dbReference>
<dbReference type="RefSeq" id="WP_114693663.1">
    <property type="nucleotide sequence ID" value="NZ_QQOH01000001.1"/>
</dbReference>
<keyword evidence="1" id="KW-0479">Metal-binding</keyword>
<evidence type="ECO:0000256" key="2">
    <source>
        <dbReference type="ARBA" id="ARBA00022801"/>
    </source>
</evidence>
<keyword evidence="7" id="KW-1185">Reference proteome</keyword>
<dbReference type="PANTHER" id="PTHR42988">
    <property type="entry name" value="PHOSPHOHYDROLASE"/>
    <property type="match status" value="1"/>
</dbReference>
<protein>
    <recommendedName>
        <fullName evidence="5">Calcineurin-like phosphoesterase domain-containing protein</fullName>
    </recommendedName>
</protein>
<dbReference type="Pfam" id="PF00149">
    <property type="entry name" value="Metallophos"/>
    <property type="match status" value="1"/>
</dbReference>
<name>A0A369WQV7_9GAMM</name>
<comment type="caution">
    <text evidence="6">The sequence shown here is derived from an EMBL/GenBank/DDBJ whole genome shotgun (WGS) entry which is preliminary data.</text>
</comment>
<keyword evidence="3" id="KW-0408">Iron</keyword>
<gene>
    <name evidence="6" type="ORF">DV711_00280</name>
</gene>
<evidence type="ECO:0000256" key="3">
    <source>
        <dbReference type="ARBA" id="ARBA00023004"/>
    </source>
</evidence>
<evidence type="ECO:0000259" key="5">
    <source>
        <dbReference type="Pfam" id="PF00149"/>
    </source>
</evidence>
<dbReference type="SUPFAM" id="SSF56300">
    <property type="entry name" value="Metallo-dependent phosphatases"/>
    <property type="match status" value="1"/>
</dbReference>
<sequence length="285" mass="32091">MSNLQMSPEVRLHSHSDQLQLIQLSDLHLPQLRSQGYRGLDVDRQFQNVLADVGTRFPKADALLLSGDLVHHGSEDGYQRLLGYLKDLGLPWYWIPGNHDDARMMSVLVPQQPKVLCWEGWRLVLLDSTAEPDGRGAGSLPPSELAFLSQQLDLAMEQQQRLLVVLHHNPVEVDSPWQNQIMLGNVEAFWARLAPADAAGWPIAMLFGHIHQGRQFERGIHRLFSCPATSVEFAVGTEQMELVERGPQAKPGYRWLQLQRFDSGATSNQSLEAWLRSGIVRVDLA</sequence>
<dbReference type="InterPro" id="IPR004843">
    <property type="entry name" value="Calcineurin-like_PHP"/>
</dbReference>
<dbReference type="InterPro" id="IPR029052">
    <property type="entry name" value="Metallo-depent_PP-like"/>
</dbReference>
<comment type="similarity">
    <text evidence="4">Belongs to the cyclic nucleotide phosphodiesterase class-III family.</text>
</comment>
<dbReference type="InterPro" id="IPR050884">
    <property type="entry name" value="CNP_phosphodiesterase-III"/>
</dbReference>
<accession>A0A369WQV7</accession>
<evidence type="ECO:0000313" key="7">
    <source>
        <dbReference type="Proteomes" id="UP000253769"/>
    </source>
</evidence>
<dbReference type="Gene3D" id="3.60.21.10">
    <property type="match status" value="1"/>
</dbReference>
<dbReference type="OrthoDB" id="9784378at2"/>
<evidence type="ECO:0000313" key="6">
    <source>
        <dbReference type="EMBL" id="RDE24082.1"/>
    </source>
</evidence>
<keyword evidence="2" id="KW-0378">Hydrolase</keyword>
<dbReference type="AlphaFoldDB" id="A0A369WQV7"/>
<dbReference type="GO" id="GO:0016787">
    <property type="term" value="F:hydrolase activity"/>
    <property type="evidence" value="ECO:0007669"/>
    <property type="project" value="UniProtKB-KW"/>
</dbReference>
<reference evidence="6 7" key="1">
    <citation type="submission" date="2018-07" db="EMBL/GenBank/DDBJ databases">
        <title>Motiliproteus coralliicola sp. nov., a bacterium isolated from Coral.</title>
        <authorList>
            <person name="Wang G."/>
        </authorList>
    </citation>
    <scope>NUCLEOTIDE SEQUENCE [LARGE SCALE GENOMIC DNA]</scope>
    <source>
        <strain evidence="6 7">C34</strain>
    </source>
</reference>
<evidence type="ECO:0000256" key="1">
    <source>
        <dbReference type="ARBA" id="ARBA00022723"/>
    </source>
</evidence>
<dbReference type="Proteomes" id="UP000253769">
    <property type="component" value="Unassembled WGS sequence"/>
</dbReference>
<organism evidence="6 7">
    <name type="scientific">Motiliproteus coralliicola</name>
    <dbReference type="NCBI Taxonomy" id="2283196"/>
    <lineage>
        <taxon>Bacteria</taxon>
        <taxon>Pseudomonadati</taxon>
        <taxon>Pseudomonadota</taxon>
        <taxon>Gammaproteobacteria</taxon>
        <taxon>Oceanospirillales</taxon>
        <taxon>Oceanospirillaceae</taxon>
        <taxon>Motiliproteus</taxon>
    </lineage>
</organism>
<dbReference type="GO" id="GO:0046872">
    <property type="term" value="F:metal ion binding"/>
    <property type="evidence" value="ECO:0007669"/>
    <property type="project" value="UniProtKB-KW"/>
</dbReference>
<dbReference type="EMBL" id="QQOH01000001">
    <property type="protein sequence ID" value="RDE24082.1"/>
    <property type="molecule type" value="Genomic_DNA"/>
</dbReference>
<proteinExistence type="inferred from homology"/>